<keyword evidence="3" id="KW-1185">Reference proteome</keyword>
<comment type="caution">
    <text evidence="2">The sequence shown here is derived from an EMBL/GenBank/DDBJ whole genome shotgun (WGS) entry which is preliminary data.</text>
</comment>
<dbReference type="EMBL" id="BMHZ01000003">
    <property type="protein sequence ID" value="GGH09176.1"/>
    <property type="molecule type" value="Genomic_DNA"/>
</dbReference>
<feature type="domain" description="DUF4261" evidence="1">
    <location>
        <begin position="218"/>
        <end position="291"/>
    </location>
</feature>
<reference evidence="3" key="1">
    <citation type="journal article" date="2019" name="Int. J. Syst. Evol. Microbiol.">
        <title>The Global Catalogue of Microorganisms (GCM) 10K type strain sequencing project: providing services to taxonomists for standard genome sequencing and annotation.</title>
        <authorList>
            <consortium name="The Broad Institute Genomics Platform"/>
            <consortium name="The Broad Institute Genome Sequencing Center for Infectious Disease"/>
            <person name="Wu L."/>
            <person name="Ma J."/>
        </authorList>
    </citation>
    <scope>NUCLEOTIDE SEQUENCE [LARGE SCALE GENOMIC DNA]</scope>
    <source>
        <strain evidence="3">CGMCC 1.15287</strain>
    </source>
</reference>
<evidence type="ECO:0000313" key="3">
    <source>
        <dbReference type="Proteomes" id="UP000642938"/>
    </source>
</evidence>
<dbReference type="InterPro" id="IPR025357">
    <property type="entry name" value="DUF4261"/>
</dbReference>
<protein>
    <recommendedName>
        <fullName evidence="1">DUF4261 domain-containing protein</fullName>
    </recommendedName>
</protein>
<proteinExistence type="predicted"/>
<gene>
    <name evidence="2" type="ORF">GCM10007422_27160</name>
</gene>
<dbReference type="Pfam" id="PF14080">
    <property type="entry name" value="DUF4261"/>
    <property type="match status" value="1"/>
</dbReference>
<evidence type="ECO:0000259" key="1">
    <source>
        <dbReference type="Pfam" id="PF14080"/>
    </source>
</evidence>
<sequence>MLHLGMNLFNRFKKKNTIITAIEPVTEDNQLQNFPEMLMTKLLFSGKPKLNADQILAELKKHINNIDHSFSVSSLIFSFPDYPVQLADATLPAQLNILIPDRDEAGIGLPDTAFTQNWHWPEANQVAQNCQYEILITDLMSRSLPYKQRVNLFMDFLAAVIRVTQPSAVYTFHGDKILNPASITGLWETDKVQTLYALCNVRLFNISNDPQKRELLMDTMGMHALGLPDFQIRFSTFNENEIANLLWTYAYHIYEYGDIIEEGDTMEGLAGSKWKCVKEVSLVAPERMVINMIPDEQA</sequence>
<organism evidence="2 3">
    <name type="scientific">Pedobacter zeae</name>
    <dbReference type="NCBI Taxonomy" id="1737356"/>
    <lineage>
        <taxon>Bacteria</taxon>
        <taxon>Pseudomonadati</taxon>
        <taxon>Bacteroidota</taxon>
        <taxon>Sphingobacteriia</taxon>
        <taxon>Sphingobacteriales</taxon>
        <taxon>Sphingobacteriaceae</taxon>
        <taxon>Pedobacter</taxon>
    </lineage>
</organism>
<dbReference type="Proteomes" id="UP000642938">
    <property type="component" value="Unassembled WGS sequence"/>
</dbReference>
<evidence type="ECO:0000313" key="2">
    <source>
        <dbReference type="EMBL" id="GGH09176.1"/>
    </source>
</evidence>
<accession>A0ABQ1Y0X0</accession>
<name>A0ABQ1Y0X0_9SPHI</name>